<protein>
    <recommendedName>
        <fullName evidence="4">HNH nuclease domain-containing protein</fullName>
    </recommendedName>
</protein>
<sequence>MTVTDNQTPPRSRPQAHGEVYATPSAGLVKKYSLTSKEKERVDSADAHINQRRSLIENLPNDITVEYCHMMSRNHARNEDLMASLEWYWKMPYGSLNLNTRYNIFFAGADLHIHHGMDSWALLPDDTTINQYYDMLVTVSGVEMAEKSKFPEIQLPKDGFQYRFIPLGDSMKQNRILRQNEHAPPPNKDQFTIHFYPFDTLPPIRSHLHPKFVIFELGRKFHELVEKDSAAANAAVSSYPILDRVHRIYAAWSHSLKGALAFENWKKQDSGAGDGDRQSEARLPLLPDRTEIAIT</sequence>
<feature type="compositionally biased region" description="Polar residues" evidence="1">
    <location>
        <begin position="1"/>
        <end position="10"/>
    </location>
</feature>
<evidence type="ECO:0008006" key="4">
    <source>
        <dbReference type="Google" id="ProtNLM"/>
    </source>
</evidence>
<dbReference type="Proteomes" id="UP000629468">
    <property type="component" value="Unassembled WGS sequence"/>
</dbReference>
<gene>
    <name evidence="2" type="ORF">Agabi119p4_8772</name>
</gene>
<organism evidence="2 3">
    <name type="scientific">Agaricus bisporus var. burnettii</name>
    <dbReference type="NCBI Taxonomy" id="192524"/>
    <lineage>
        <taxon>Eukaryota</taxon>
        <taxon>Fungi</taxon>
        <taxon>Dikarya</taxon>
        <taxon>Basidiomycota</taxon>
        <taxon>Agaricomycotina</taxon>
        <taxon>Agaricomycetes</taxon>
        <taxon>Agaricomycetidae</taxon>
        <taxon>Agaricales</taxon>
        <taxon>Agaricineae</taxon>
        <taxon>Agaricaceae</taxon>
        <taxon>Agaricus</taxon>
    </lineage>
</organism>
<evidence type="ECO:0000313" key="3">
    <source>
        <dbReference type="Proteomes" id="UP000629468"/>
    </source>
</evidence>
<proteinExistence type="predicted"/>
<feature type="region of interest" description="Disordered" evidence="1">
    <location>
        <begin position="1"/>
        <end position="20"/>
    </location>
</feature>
<dbReference type="AlphaFoldDB" id="A0A8H7C3S7"/>
<evidence type="ECO:0000313" key="2">
    <source>
        <dbReference type="EMBL" id="KAF7762179.1"/>
    </source>
</evidence>
<reference evidence="2 3" key="1">
    <citation type="journal article" name="Sci. Rep.">
        <title>Telomere-to-telomere assembled and centromere annotated genomes of the two main subspecies of the button mushroom Agaricus bisporus reveal especially polymorphic chromosome ends.</title>
        <authorList>
            <person name="Sonnenberg A.S.M."/>
            <person name="Sedaghat-Telgerd N."/>
            <person name="Lavrijssen B."/>
            <person name="Ohm R.A."/>
            <person name="Hendrickx P.M."/>
            <person name="Scholtmeijer K."/>
            <person name="Baars J.J.P."/>
            <person name="van Peer A."/>
        </authorList>
    </citation>
    <scope>NUCLEOTIDE SEQUENCE [LARGE SCALE GENOMIC DNA]</scope>
    <source>
        <strain evidence="2 3">H119_p4</strain>
    </source>
</reference>
<dbReference type="EMBL" id="JABXXO010000012">
    <property type="protein sequence ID" value="KAF7762179.1"/>
    <property type="molecule type" value="Genomic_DNA"/>
</dbReference>
<evidence type="ECO:0000256" key="1">
    <source>
        <dbReference type="SAM" id="MobiDB-lite"/>
    </source>
</evidence>
<comment type="caution">
    <text evidence="2">The sequence shown here is derived from an EMBL/GenBank/DDBJ whole genome shotgun (WGS) entry which is preliminary data.</text>
</comment>
<name>A0A8H7C3S7_AGABI</name>
<accession>A0A8H7C3S7</accession>